<dbReference type="Gene3D" id="3.10.450.50">
    <property type="match status" value="1"/>
</dbReference>
<evidence type="ECO:0000313" key="4">
    <source>
        <dbReference type="Proteomes" id="UP001516023"/>
    </source>
</evidence>
<organism evidence="3 4">
    <name type="scientific">Cyclotella cryptica</name>
    <dbReference type="NCBI Taxonomy" id="29204"/>
    <lineage>
        <taxon>Eukaryota</taxon>
        <taxon>Sar</taxon>
        <taxon>Stramenopiles</taxon>
        <taxon>Ochrophyta</taxon>
        <taxon>Bacillariophyta</taxon>
        <taxon>Coscinodiscophyceae</taxon>
        <taxon>Thalassiosirophycidae</taxon>
        <taxon>Stephanodiscales</taxon>
        <taxon>Stephanodiscaceae</taxon>
        <taxon>Cyclotella</taxon>
    </lineage>
</organism>
<feature type="compositionally biased region" description="Polar residues" evidence="1">
    <location>
        <begin position="337"/>
        <end position="350"/>
    </location>
</feature>
<feature type="region of interest" description="Disordered" evidence="1">
    <location>
        <begin position="272"/>
        <end position="350"/>
    </location>
</feature>
<feature type="compositionally biased region" description="Basic residues" evidence="1">
    <location>
        <begin position="188"/>
        <end position="198"/>
    </location>
</feature>
<dbReference type="AlphaFoldDB" id="A0ABD3NWD2"/>
<dbReference type="Proteomes" id="UP001516023">
    <property type="component" value="Unassembled WGS sequence"/>
</dbReference>
<feature type="compositionally biased region" description="Pro residues" evidence="1">
    <location>
        <begin position="551"/>
        <end position="568"/>
    </location>
</feature>
<dbReference type="EMBL" id="JABMIG020000363">
    <property type="protein sequence ID" value="KAL3780064.1"/>
    <property type="molecule type" value="Genomic_DNA"/>
</dbReference>
<feature type="domain" description="NTF2" evidence="2">
    <location>
        <begin position="397"/>
        <end position="544"/>
    </location>
</feature>
<feature type="compositionally biased region" description="Basic and acidic residues" evidence="1">
    <location>
        <begin position="312"/>
        <end position="328"/>
    </location>
</feature>
<evidence type="ECO:0000313" key="3">
    <source>
        <dbReference type="EMBL" id="KAL3780064.1"/>
    </source>
</evidence>
<proteinExistence type="predicted"/>
<dbReference type="InterPro" id="IPR032710">
    <property type="entry name" value="NTF2-like_dom_sf"/>
</dbReference>
<dbReference type="InterPro" id="IPR018222">
    <property type="entry name" value="Nuclear_transport_factor_2_euk"/>
</dbReference>
<feature type="region of interest" description="Disordered" evidence="1">
    <location>
        <begin position="546"/>
        <end position="568"/>
    </location>
</feature>
<protein>
    <recommendedName>
        <fullName evidence="2">NTF2 domain-containing protein</fullName>
    </recommendedName>
</protein>
<evidence type="ECO:0000256" key="1">
    <source>
        <dbReference type="SAM" id="MobiDB-lite"/>
    </source>
</evidence>
<feature type="compositionally biased region" description="Basic and acidic residues" evidence="1">
    <location>
        <begin position="272"/>
        <end position="282"/>
    </location>
</feature>
<accession>A0ABD3NWD2</accession>
<comment type="caution">
    <text evidence="3">The sequence shown here is derived from an EMBL/GenBank/DDBJ whole genome shotgun (WGS) entry which is preliminary data.</text>
</comment>
<feature type="region of interest" description="Disordered" evidence="1">
    <location>
        <begin position="188"/>
        <end position="242"/>
    </location>
</feature>
<sequence length="568" mass="62416">MINYRLAIPRTEPNEAPSAIDLICSCLKNNYRSLRKHSIYALVSRVTSSIPDPSTHTQHTPLGERYVSEQFKRQTQYIPEPQSLSFSSCMPSLRPPTTLIMEDRHSISEPRAIVRRNFGSPSYVEWEVDILRDDTVVVDTLTLTDEVLPPRTNKKGKVVWRLPDSEDKLPAFGTEDRRRILEIFKDRKKKRKQEKKKRQDSDGVIDDGGNNSPGKLSRNNSSNEYEETESSGRGGGQMSGPYEFYSIERSHTENLSQEQDGAGYIEDIEVKQTNESTNEKHATASVSKATNGYRRQHSCPAASRPPPGLGDVPDRRSSAGEGLLREDPNPPPDPSYLSINDTQPQYNQQHLSPRILESRQPISSAKLAADALFIVVPRSERPDPLPGEEYSSLAVPAARHFIESYYTHLENTSPTVAISELSRYYTTKAQKSVSIGGAHAVVIGRKDITAQILSLAGSTFIVRGVVAQDTFDGRGVHILITGTAKTVCNAVAGGALAFAHSVSLAHVDTTSISGSNNLNQICPALADASERGYPFQIHNDALAFLSGDIPSPQPSPPLQSPPPPPGLF</sequence>
<name>A0ABD3NWD2_9STRA</name>
<evidence type="ECO:0000259" key="2">
    <source>
        <dbReference type="PROSITE" id="PS50177"/>
    </source>
</evidence>
<dbReference type="SUPFAM" id="SSF54427">
    <property type="entry name" value="NTF2-like"/>
    <property type="match status" value="1"/>
</dbReference>
<keyword evidence="4" id="KW-1185">Reference proteome</keyword>
<dbReference type="PROSITE" id="PS50177">
    <property type="entry name" value="NTF2_DOMAIN"/>
    <property type="match status" value="1"/>
</dbReference>
<feature type="compositionally biased region" description="Polar residues" evidence="1">
    <location>
        <begin position="209"/>
        <end position="218"/>
    </location>
</feature>
<reference evidence="3 4" key="1">
    <citation type="journal article" date="2020" name="G3 (Bethesda)">
        <title>Improved Reference Genome for Cyclotella cryptica CCMP332, a Model for Cell Wall Morphogenesis, Salinity Adaptation, and Lipid Production in Diatoms (Bacillariophyta).</title>
        <authorList>
            <person name="Roberts W.R."/>
            <person name="Downey K.M."/>
            <person name="Ruck E.C."/>
            <person name="Traller J.C."/>
            <person name="Alverson A.J."/>
        </authorList>
    </citation>
    <scope>NUCLEOTIDE SEQUENCE [LARGE SCALE GENOMIC DNA]</scope>
    <source>
        <strain evidence="3 4">CCMP332</strain>
    </source>
</reference>
<gene>
    <name evidence="3" type="ORF">HJC23_007313</name>
</gene>